<evidence type="ECO:0000256" key="2">
    <source>
        <dbReference type="ARBA" id="ARBA00022448"/>
    </source>
</evidence>
<evidence type="ECO:0000256" key="4">
    <source>
        <dbReference type="ARBA" id="ARBA00022519"/>
    </source>
</evidence>
<evidence type="ECO:0000256" key="6">
    <source>
        <dbReference type="ARBA" id="ARBA00022989"/>
    </source>
</evidence>
<name>A0A5J4L2A8_9ZZZZ</name>
<feature type="transmembrane region" description="Helical" evidence="8">
    <location>
        <begin position="6"/>
        <end position="26"/>
    </location>
</feature>
<keyword evidence="6 8" id="KW-1133">Transmembrane helix</keyword>
<dbReference type="PANTHER" id="PTHR30574">
    <property type="entry name" value="INNER MEMBRANE PROTEIN YEDE"/>
    <property type="match status" value="1"/>
</dbReference>
<reference evidence="9" key="1">
    <citation type="submission" date="2019-10" db="EMBL/GenBank/DDBJ databases">
        <title>Metagenomic sequencing of thiosulfate-disproportionating enrichment culture.</title>
        <authorList>
            <person name="Umezawa K."/>
            <person name="Kojima H."/>
            <person name="Fukui M."/>
        </authorList>
    </citation>
    <scope>NUCLEOTIDE SEQUENCE</scope>
    <source>
        <strain evidence="9">45J</strain>
    </source>
</reference>
<feature type="transmembrane region" description="Helical" evidence="8">
    <location>
        <begin position="333"/>
        <end position="356"/>
    </location>
</feature>
<dbReference type="PANTHER" id="PTHR30574:SF1">
    <property type="entry name" value="SULPHUR TRANSPORT DOMAIN-CONTAINING PROTEIN"/>
    <property type="match status" value="1"/>
</dbReference>
<feature type="transmembrane region" description="Helical" evidence="8">
    <location>
        <begin position="261"/>
        <end position="283"/>
    </location>
</feature>
<evidence type="ECO:0000256" key="7">
    <source>
        <dbReference type="ARBA" id="ARBA00023136"/>
    </source>
</evidence>
<feature type="transmembrane region" description="Helical" evidence="8">
    <location>
        <begin position="47"/>
        <end position="65"/>
    </location>
</feature>
<keyword evidence="7 8" id="KW-0472">Membrane</keyword>
<proteinExistence type="predicted"/>
<keyword evidence="2" id="KW-0813">Transport</keyword>
<keyword evidence="4" id="KW-0997">Cell inner membrane</keyword>
<gene>
    <name evidence="9" type="ORF">A45J_2116</name>
</gene>
<organism evidence="9">
    <name type="scientific">hot springs metagenome</name>
    <dbReference type="NCBI Taxonomy" id="433727"/>
    <lineage>
        <taxon>unclassified sequences</taxon>
        <taxon>metagenomes</taxon>
        <taxon>ecological metagenomes</taxon>
    </lineage>
</organism>
<evidence type="ECO:0000256" key="8">
    <source>
        <dbReference type="SAM" id="Phobius"/>
    </source>
</evidence>
<feature type="transmembrane region" description="Helical" evidence="8">
    <location>
        <begin position="173"/>
        <end position="190"/>
    </location>
</feature>
<comment type="subcellular location">
    <subcellularLocation>
        <location evidence="1">Cell inner membrane</location>
        <topology evidence="1">Multi-pass membrane protein</topology>
    </subcellularLocation>
</comment>
<sequence>MEEIQQAGIMVLISGLVVGMLFGFVLQRGRYCMNSAFRDMIFINDYTLLRSYLLALLIAIIGANLLEDMGFMGDSGLRRQSFNIIANIIGGYIFGLGIVVAGGCGSGIIYRIGEGYTSAFVATLGFASSLVATIHGPLKPIMQYLKSFKISIGNGDDAIINPALWDLVGGHKMKWVVIAIIAAIIIPIVLKGKPFAKGPKKGYSWSLTGVFLGLVLILALWASNYWGGQTRGLSAAGPTAEAYLALIFGNSMSKFDPMFDFWGLFKGTWSALYIFGIPLGAYLSARGLGEFKLQAPPASEIMRVFGGSLIMGFGAAVAGGCTVGHALTGVSSLALSSIVATIFMILGNWTMVYFMFIKPMKD</sequence>
<feature type="transmembrane region" description="Helical" evidence="8">
    <location>
        <begin position="304"/>
        <end position="327"/>
    </location>
</feature>
<keyword evidence="3" id="KW-1003">Cell membrane</keyword>
<evidence type="ECO:0000256" key="5">
    <source>
        <dbReference type="ARBA" id="ARBA00022692"/>
    </source>
</evidence>
<accession>A0A5J4L2A8</accession>
<dbReference type="Pfam" id="PF04143">
    <property type="entry name" value="Sulf_transp"/>
    <property type="match status" value="1"/>
</dbReference>
<feature type="transmembrane region" description="Helical" evidence="8">
    <location>
        <begin position="117"/>
        <end position="138"/>
    </location>
</feature>
<comment type="caution">
    <text evidence="9">The sequence shown here is derived from an EMBL/GenBank/DDBJ whole genome shotgun (WGS) entry which is preliminary data.</text>
</comment>
<keyword evidence="5 8" id="KW-0812">Transmembrane</keyword>
<protein>
    <submittedName>
        <fullName evidence="9">YeeE/YedE family protein</fullName>
    </submittedName>
</protein>
<dbReference type="EMBL" id="BLAB01000001">
    <property type="protein sequence ID" value="GER94355.1"/>
    <property type="molecule type" value="Genomic_DNA"/>
</dbReference>
<dbReference type="InterPro" id="IPR007272">
    <property type="entry name" value="Sulf_transp_TsuA/YedE"/>
</dbReference>
<evidence type="ECO:0000256" key="1">
    <source>
        <dbReference type="ARBA" id="ARBA00004429"/>
    </source>
</evidence>
<dbReference type="AlphaFoldDB" id="A0A5J4L2A8"/>
<evidence type="ECO:0000256" key="3">
    <source>
        <dbReference type="ARBA" id="ARBA00022475"/>
    </source>
</evidence>
<feature type="transmembrane region" description="Helical" evidence="8">
    <location>
        <begin position="85"/>
        <end position="110"/>
    </location>
</feature>
<evidence type="ECO:0000313" key="9">
    <source>
        <dbReference type="EMBL" id="GER94355.1"/>
    </source>
</evidence>
<feature type="transmembrane region" description="Helical" evidence="8">
    <location>
        <begin position="202"/>
        <end position="222"/>
    </location>
</feature>
<dbReference type="GO" id="GO:0005886">
    <property type="term" value="C:plasma membrane"/>
    <property type="evidence" value="ECO:0007669"/>
    <property type="project" value="UniProtKB-SubCell"/>
</dbReference>